<evidence type="ECO:0000256" key="1">
    <source>
        <dbReference type="ARBA" id="ARBA00007905"/>
    </source>
</evidence>
<gene>
    <name evidence="8" type="ORF">HMF3257_19605</name>
</gene>
<evidence type="ECO:0000259" key="7">
    <source>
        <dbReference type="Pfam" id="PF00248"/>
    </source>
</evidence>
<accession>A0A327NM60</accession>
<evidence type="ECO:0000256" key="5">
    <source>
        <dbReference type="PIRSR" id="PIRSR000097-2"/>
    </source>
</evidence>
<dbReference type="InterPro" id="IPR023210">
    <property type="entry name" value="NADP_OxRdtase_dom"/>
</dbReference>
<sequence length="272" mass="31141">MTIPSTTLNNGVEMPLLGLGVFAPSQANEVQQAIEWALEMGCRLIDTAAAYGNEREVANAIRASGIPRSDIFITTKVWNDDQGYTRTLRAFNRSLERLGLDVVDLYLIHWPIKEHRHETWRALEKIYSEGRARAIGVSNHYPAHLDELLAEAHITPAVNQFEFSPYSYLPEILDYCREKNIQPEGYAPLVRGEKNNDPKLVALAEKYGKSTYQLLIRWSLQHGVVTIPKSVKRERIQENFDVWDFTISDEDMAQMNTFYDNTRIADDPREIS</sequence>
<dbReference type="PROSITE" id="PS00063">
    <property type="entry name" value="ALDOKETO_REDUCTASE_3"/>
    <property type="match status" value="1"/>
</dbReference>
<feature type="active site" description="Proton donor" evidence="4">
    <location>
        <position position="51"/>
    </location>
</feature>
<dbReference type="EMBL" id="QLII01000001">
    <property type="protein sequence ID" value="RAI75815.1"/>
    <property type="molecule type" value="Genomic_DNA"/>
</dbReference>
<evidence type="ECO:0000256" key="3">
    <source>
        <dbReference type="ARBA" id="ARBA00023002"/>
    </source>
</evidence>
<protein>
    <submittedName>
        <fullName evidence="8">Aldo/keto reductase</fullName>
    </submittedName>
</protein>
<dbReference type="InterPro" id="IPR036812">
    <property type="entry name" value="NAD(P)_OxRdtase_dom_sf"/>
</dbReference>
<organism evidence="8 9">
    <name type="scientific">Spirosoma telluris</name>
    <dbReference type="NCBI Taxonomy" id="2183553"/>
    <lineage>
        <taxon>Bacteria</taxon>
        <taxon>Pseudomonadati</taxon>
        <taxon>Bacteroidota</taxon>
        <taxon>Cytophagia</taxon>
        <taxon>Cytophagales</taxon>
        <taxon>Cytophagaceae</taxon>
        <taxon>Spirosoma</taxon>
    </lineage>
</organism>
<keyword evidence="2" id="KW-0521">NADP</keyword>
<keyword evidence="9" id="KW-1185">Reference proteome</keyword>
<dbReference type="InterPro" id="IPR020471">
    <property type="entry name" value="AKR"/>
</dbReference>
<dbReference type="OrthoDB" id="9804790at2"/>
<dbReference type="Proteomes" id="UP000249016">
    <property type="component" value="Unassembled WGS sequence"/>
</dbReference>
<keyword evidence="3" id="KW-0560">Oxidoreductase</keyword>
<comment type="caution">
    <text evidence="8">The sequence shown here is derived from an EMBL/GenBank/DDBJ whole genome shotgun (WGS) entry which is preliminary data.</text>
</comment>
<reference evidence="8 9" key="1">
    <citation type="submission" date="2018-06" db="EMBL/GenBank/DDBJ databases">
        <title>Spirosoma sp. HMF3257 Genome sequencing and assembly.</title>
        <authorList>
            <person name="Kang H."/>
            <person name="Cha I."/>
            <person name="Kim H."/>
            <person name="Kang J."/>
            <person name="Joh K."/>
        </authorList>
    </citation>
    <scope>NUCLEOTIDE SEQUENCE [LARGE SCALE GENOMIC DNA]</scope>
    <source>
        <strain evidence="8 9">HMF3257</strain>
    </source>
</reference>
<dbReference type="FunFam" id="3.20.20.100:FF:000015">
    <property type="entry name" value="Oxidoreductase, aldo/keto reductase family"/>
    <property type="match status" value="1"/>
</dbReference>
<dbReference type="CDD" id="cd19071">
    <property type="entry name" value="AKR_AKR1-5-like"/>
    <property type="match status" value="1"/>
</dbReference>
<evidence type="ECO:0000256" key="6">
    <source>
        <dbReference type="PIRSR" id="PIRSR000097-3"/>
    </source>
</evidence>
<dbReference type="InterPro" id="IPR018170">
    <property type="entry name" value="Aldo/ket_reductase_CS"/>
</dbReference>
<evidence type="ECO:0000313" key="9">
    <source>
        <dbReference type="Proteomes" id="UP000249016"/>
    </source>
</evidence>
<dbReference type="PIRSF" id="PIRSF000097">
    <property type="entry name" value="AKR"/>
    <property type="match status" value="1"/>
</dbReference>
<proteinExistence type="inferred from homology"/>
<evidence type="ECO:0000256" key="2">
    <source>
        <dbReference type="ARBA" id="ARBA00022857"/>
    </source>
</evidence>
<dbReference type="Gene3D" id="3.20.20.100">
    <property type="entry name" value="NADP-dependent oxidoreductase domain"/>
    <property type="match status" value="1"/>
</dbReference>
<dbReference type="PANTHER" id="PTHR43827">
    <property type="entry name" value="2,5-DIKETO-D-GLUCONIC ACID REDUCTASE"/>
    <property type="match status" value="1"/>
</dbReference>
<evidence type="ECO:0000313" key="8">
    <source>
        <dbReference type="EMBL" id="RAI75815.1"/>
    </source>
</evidence>
<feature type="binding site" evidence="5">
    <location>
        <position position="109"/>
    </location>
    <ligand>
        <name>substrate</name>
    </ligand>
</feature>
<dbReference type="AlphaFoldDB" id="A0A327NM60"/>
<dbReference type="PANTHER" id="PTHR43827:SF3">
    <property type="entry name" value="NADP-DEPENDENT OXIDOREDUCTASE DOMAIN-CONTAINING PROTEIN"/>
    <property type="match status" value="1"/>
</dbReference>
<feature type="domain" description="NADP-dependent oxidoreductase" evidence="7">
    <location>
        <begin position="24"/>
        <end position="258"/>
    </location>
</feature>
<name>A0A327NM60_9BACT</name>
<evidence type="ECO:0000256" key="4">
    <source>
        <dbReference type="PIRSR" id="PIRSR000097-1"/>
    </source>
</evidence>
<comment type="similarity">
    <text evidence="1">Belongs to the aldo/keto reductase family.</text>
</comment>
<dbReference type="RefSeq" id="WP_111344638.1">
    <property type="nucleotide sequence ID" value="NZ_QLII01000001.1"/>
</dbReference>
<feature type="site" description="Lowers pKa of active site Tyr" evidence="6">
    <location>
        <position position="76"/>
    </location>
</feature>
<dbReference type="SUPFAM" id="SSF51430">
    <property type="entry name" value="NAD(P)-linked oxidoreductase"/>
    <property type="match status" value="1"/>
</dbReference>
<dbReference type="Pfam" id="PF00248">
    <property type="entry name" value="Aldo_ket_red"/>
    <property type="match status" value="1"/>
</dbReference>
<dbReference type="GO" id="GO:0016616">
    <property type="term" value="F:oxidoreductase activity, acting on the CH-OH group of donors, NAD or NADP as acceptor"/>
    <property type="evidence" value="ECO:0007669"/>
    <property type="project" value="UniProtKB-ARBA"/>
</dbReference>
<dbReference type="PRINTS" id="PR00069">
    <property type="entry name" value="ALDKETRDTASE"/>
</dbReference>